<reference evidence="1" key="1">
    <citation type="submission" date="2020-05" db="EMBL/GenBank/DDBJ databases">
        <authorList>
            <person name="Chiriac C."/>
            <person name="Salcher M."/>
            <person name="Ghai R."/>
            <person name="Kavagutti S V."/>
        </authorList>
    </citation>
    <scope>NUCLEOTIDE SEQUENCE</scope>
</reference>
<evidence type="ECO:0000313" key="1">
    <source>
        <dbReference type="EMBL" id="CAB4681723.1"/>
    </source>
</evidence>
<name>A0A6J6NAS3_9ZZZZ</name>
<dbReference type="AlphaFoldDB" id="A0A6J6NAS3"/>
<organism evidence="1">
    <name type="scientific">freshwater metagenome</name>
    <dbReference type="NCBI Taxonomy" id="449393"/>
    <lineage>
        <taxon>unclassified sequences</taxon>
        <taxon>metagenomes</taxon>
        <taxon>ecological metagenomes</taxon>
    </lineage>
</organism>
<proteinExistence type="predicted"/>
<gene>
    <name evidence="1" type="ORF">UFOPK2295_01459</name>
</gene>
<sequence length="147" mass="16414">MDEVADARTVVSVYHPFDSDFGGTEPPHLVSGLPEIRHLLSLERHIGSDHILDDDPFLAREFEIAIKDLPQPSSEILVRDWITSWTFDGSWSGCVGETRTFVASLTRGGFIFVVGERLILDFGSHTSGTSVRVHAPHFAKHLLMFIQ</sequence>
<protein>
    <submittedName>
        <fullName evidence="1">Unannotated protein</fullName>
    </submittedName>
</protein>
<accession>A0A6J6NAS3</accession>
<dbReference type="EMBL" id="CAEZWV010000038">
    <property type="protein sequence ID" value="CAB4681723.1"/>
    <property type="molecule type" value="Genomic_DNA"/>
</dbReference>